<comment type="similarity">
    <text evidence="1">Belongs to the disease resistance NB-LRR family.</text>
</comment>
<evidence type="ECO:0000259" key="4">
    <source>
        <dbReference type="SMART" id="SM00382"/>
    </source>
</evidence>
<dbReference type="eggNOG" id="KOG4658">
    <property type="taxonomic scope" value="Eukaryota"/>
</dbReference>
<sequence length="958" mass="108741">MMLRARPMEAAAITGATKSAVDMAQRPLKSIGSHIWARMSYLVKCEAKVDELKERVDSLQLEKKDLETIIDNAHREYKVASETTKKWISDVQNLASQADDLVMKCKGKSPSRHDLHDVDITQNRGEFKNEATDKRKVRNPIRRVLIGSLATKLLQEVEELLQRRNNLDVLVPCERPENSVTPQNNVMEFSSRNEAVNLIRSALNEDKGHVISVYGPRGIGKSLLVAEILRKMEAQETFHEVVTVDLGKKPGPEDIRNSIAHQLRIPTALLEQTLNDRKPVVFLDNVWESLDLGMLGIPVDQCKVIVTTQKIGVCKNPYASVEVTVDFLTEQESWELFKSKAGLAETYGTESVGQKIAKRCGRLPVALDVIGTALHGKDKMYRESVMLELESSNRLDKDEVIQKIYNPLESSYNHLEGTGTQYLFLMCSLFPGGHKISEEELSRYWIGLKKFPTMMQSRARIHIMLRDVVVIIASREDGQFAAPHEIDDERINERLKKCERVSLINTNIDKLPAPESPKLQLLLLRNNSDLHILPENFFECMQRLVVLDMTDSFIQSLPFSTKHLTELKTFCLDNSKVSGRTWLLGKLENLRVLSLAGSSIDSLPEELGGLEKLRLLDLSSMESLEIPLKLIPKLRHLEELYIGSSKLRWVTRVKSHRKNLYVKGVTFIRSWVVDALLEETEDLILESCLVEESPLTALNLLSRFRDLKILRLTKCNGLTHFFWCDDQNPQTAFHNLEELHITQCDRLRAVFHFQSTNENLPAFPCLKIIRLNSLQETVSIWSWEGNPPPHICSNLKELHVQSCNELKYVFVVRVASMLSDLKKLILKSNKAMKEIVASDETVGSEIVSANTRYAAHSADAGASLDPEAFSSLTHLSLVDLPEMEFFYKVRDEIMRFSWKSLVSLKLGGCNTLKGFPLHGESSPELKNIELVNDSDKSWYQTLVSQDASLAERFKHTQE</sequence>
<keyword evidence="6" id="KW-1185">Reference proteome</keyword>
<dbReference type="InterPro" id="IPR027417">
    <property type="entry name" value="P-loop_NTPase"/>
</dbReference>
<reference evidence="5 6" key="1">
    <citation type="submission" date="2012-08" db="EMBL/GenBank/DDBJ databases">
        <title>Oryza genome evolution.</title>
        <authorList>
            <person name="Wing R.A."/>
        </authorList>
    </citation>
    <scope>NUCLEOTIDE SEQUENCE</scope>
</reference>
<dbReference type="GO" id="GO:0043531">
    <property type="term" value="F:ADP binding"/>
    <property type="evidence" value="ECO:0007669"/>
    <property type="project" value="InterPro"/>
</dbReference>
<dbReference type="InterPro" id="IPR057135">
    <property type="entry name" value="At4g27190-like_LRR"/>
</dbReference>
<dbReference type="InterPro" id="IPR002182">
    <property type="entry name" value="NB-ARC"/>
</dbReference>
<organism evidence="5 6">
    <name type="scientific">Leersia perrieri</name>
    <dbReference type="NCBI Taxonomy" id="77586"/>
    <lineage>
        <taxon>Eukaryota</taxon>
        <taxon>Viridiplantae</taxon>
        <taxon>Streptophyta</taxon>
        <taxon>Embryophyta</taxon>
        <taxon>Tracheophyta</taxon>
        <taxon>Spermatophyta</taxon>
        <taxon>Magnoliopsida</taxon>
        <taxon>Liliopsida</taxon>
        <taxon>Poales</taxon>
        <taxon>Poaceae</taxon>
        <taxon>BOP clade</taxon>
        <taxon>Oryzoideae</taxon>
        <taxon>Oryzeae</taxon>
        <taxon>Oryzinae</taxon>
        <taxon>Leersia</taxon>
    </lineage>
</organism>
<dbReference type="InterPro" id="IPR050905">
    <property type="entry name" value="Plant_NBS-LRR"/>
</dbReference>
<evidence type="ECO:0000313" key="5">
    <source>
        <dbReference type="EnsemblPlants" id="LPERR11G10690.1"/>
    </source>
</evidence>
<dbReference type="Gene3D" id="1.10.8.430">
    <property type="entry name" value="Helical domain of apoptotic protease-activating factors"/>
    <property type="match status" value="1"/>
</dbReference>
<dbReference type="Gene3D" id="3.80.10.10">
    <property type="entry name" value="Ribonuclease Inhibitor"/>
    <property type="match status" value="1"/>
</dbReference>
<dbReference type="PANTHER" id="PTHR33463">
    <property type="entry name" value="NB-ARC DOMAIN-CONTAINING PROTEIN-RELATED"/>
    <property type="match status" value="1"/>
</dbReference>
<reference evidence="5" key="3">
    <citation type="submission" date="2015-04" db="UniProtKB">
        <authorList>
            <consortium name="EnsemblPlants"/>
        </authorList>
    </citation>
    <scope>IDENTIFICATION</scope>
</reference>
<dbReference type="Pfam" id="PF23247">
    <property type="entry name" value="LRR_RPS2"/>
    <property type="match status" value="1"/>
</dbReference>
<accession>A0A0D9XS17</accession>
<dbReference type="InterPro" id="IPR042197">
    <property type="entry name" value="Apaf_helical"/>
</dbReference>
<keyword evidence="3" id="KW-0175">Coiled coil</keyword>
<dbReference type="EnsemblPlants" id="LPERR11G10690.1">
    <property type="protein sequence ID" value="LPERR11G10690.1"/>
    <property type="gene ID" value="LPERR11G10690"/>
</dbReference>
<dbReference type="Gramene" id="LPERR11G10690.1">
    <property type="protein sequence ID" value="LPERR11G10690.1"/>
    <property type="gene ID" value="LPERR11G10690"/>
</dbReference>
<feature type="coiled-coil region" evidence="3">
    <location>
        <begin position="42"/>
        <end position="83"/>
    </location>
</feature>
<feature type="domain" description="AAA+ ATPase" evidence="4">
    <location>
        <begin position="207"/>
        <end position="340"/>
    </location>
</feature>
<keyword evidence="2" id="KW-0067">ATP-binding</keyword>
<proteinExistence type="inferred from homology"/>
<dbReference type="SUPFAM" id="SSF52058">
    <property type="entry name" value="L domain-like"/>
    <property type="match status" value="1"/>
</dbReference>
<reference evidence="6" key="2">
    <citation type="submission" date="2013-12" db="EMBL/GenBank/DDBJ databases">
        <authorList>
            <person name="Yu Y."/>
            <person name="Lee S."/>
            <person name="de Baynast K."/>
            <person name="Wissotski M."/>
            <person name="Liu L."/>
            <person name="Talag J."/>
            <person name="Goicoechea J."/>
            <person name="Angelova A."/>
            <person name="Jetty R."/>
            <person name="Kudrna D."/>
            <person name="Golser W."/>
            <person name="Rivera L."/>
            <person name="Zhang J."/>
            <person name="Wing R."/>
        </authorList>
    </citation>
    <scope>NUCLEOTIDE SEQUENCE</scope>
</reference>
<dbReference type="InterPro" id="IPR003593">
    <property type="entry name" value="AAA+_ATPase"/>
</dbReference>
<evidence type="ECO:0000256" key="1">
    <source>
        <dbReference type="ARBA" id="ARBA00008894"/>
    </source>
</evidence>
<name>A0A0D9XS17_9ORYZ</name>
<protein>
    <recommendedName>
        <fullName evidence="4">AAA+ ATPase domain-containing protein</fullName>
    </recommendedName>
</protein>
<dbReference type="STRING" id="77586.A0A0D9XS17"/>
<dbReference type="GO" id="GO:0005524">
    <property type="term" value="F:ATP binding"/>
    <property type="evidence" value="ECO:0007669"/>
    <property type="project" value="UniProtKB-KW"/>
</dbReference>
<dbReference type="SUPFAM" id="SSF52540">
    <property type="entry name" value="P-loop containing nucleoside triphosphate hydrolases"/>
    <property type="match status" value="1"/>
</dbReference>
<dbReference type="Gene3D" id="3.40.50.300">
    <property type="entry name" value="P-loop containing nucleotide triphosphate hydrolases"/>
    <property type="match status" value="1"/>
</dbReference>
<keyword evidence="2" id="KW-0547">Nucleotide-binding</keyword>
<evidence type="ECO:0000256" key="3">
    <source>
        <dbReference type="SAM" id="Coils"/>
    </source>
</evidence>
<dbReference type="PRINTS" id="PR00364">
    <property type="entry name" value="DISEASERSIST"/>
</dbReference>
<dbReference type="PANTHER" id="PTHR33463:SF218">
    <property type="entry name" value="DISEASE RESISTANCE PROTEIN RPS2-LIKE"/>
    <property type="match status" value="1"/>
</dbReference>
<evidence type="ECO:0000313" key="6">
    <source>
        <dbReference type="Proteomes" id="UP000032180"/>
    </source>
</evidence>
<dbReference type="Pfam" id="PF00931">
    <property type="entry name" value="NB-ARC"/>
    <property type="match status" value="1"/>
</dbReference>
<dbReference type="SMART" id="SM00382">
    <property type="entry name" value="AAA"/>
    <property type="match status" value="1"/>
</dbReference>
<dbReference type="AlphaFoldDB" id="A0A0D9XS17"/>
<dbReference type="HOGENOM" id="CLU_289922_0_0_1"/>
<dbReference type="InterPro" id="IPR032675">
    <property type="entry name" value="LRR_dom_sf"/>
</dbReference>
<dbReference type="Proteomes" id="UP000032180">
    <property type="component" value="Chromosome 11"/>
</dbReference>
<evidence type="ECO:0000256" key="2">
    <source>
        <dbReference type="ARBA" id="ARBA00022840"/>
    </source>
</evidence>